<evidence type="ECO:0000256" key="2">
    <source>
        <dbReference type="ARBA" id="ARBA00022692"/>
    </source>
</evidence>
<sequence>MGERAHHGAPLCSGTNPRKCQDLGDSILLILGTFILLNVGINVVTLLWRHLKSSLRILFHHFFPKDKPAGYNHPACVRCSADPKNLCSIVSSPRYHRRFLLGRSDHPSSWGLDTREKASGCCWMPPQAGHAGAPVDTPWGLWKERVMGAGEAPQVTALKARAPFLSRHETPSHFPRNGRVDVVPLHWPESKTKTPDYHSAQAPAPAQTSSAARTPEHSTPQAQMHSPAHTLEPHTPEHSTSQAQMQTQIQTQTLSPTHTLERSIPQAQALAYNPFPAHTPEHSTSQAQMQTQTPSPAHTSEHTTPQAQTGFPAHAPEHNLPHAKVHSPGFTPEHASTQAPPPSPDYPPEHTQHTAAQAQAPEPTSAHSVGRSPEHVIAHARVTSTFAPAPPPTSTPAAVSMSVQTSALVMTLTTAPIPVPISLSATIPTPILPPIPSSLTAFSQGLPTGHVVYDARRAKQNLCNVCPPQNSGYSRKDLGTLPRPQEGQGPGSFGAAEQTPKQHSGDSAKPSAGSILGYLELGNIEWKTSNDAKDKFLQPKTFPYCNFRPCSSEKKHTDSQTPVYPKFVVYSKDATPSQPCVHSPTGGQSPPSAIPPPCTLSLPLMLPKSFVLHQPSNHQNPPTSQSSPSAPSSQFPIPLQLSKTFHPPIQPPAPELHESLGLNQNSDLQRTLIPSKDSRVPRNPGLAPNPGLYQNPGLVQDSGLNKPPGFPQDPHLYKSLSPSQGSVLPKNLVFTQDSGPQKSPGPIQDGGIFRSSCLPQPPGLPKNTPFPQTSDIQRRSGFMQNTGVYRNLEQNQEAIFYKSQNCSQTTGLHNSPGSSPDSGGHKSTGKANEPGVSRRLGLPQDSCSHKTPFLVQDSGVNKSPDLVQTSGLHKGSGLTPDSGDYKNPGLPQDSGVYRILGLTQDSDLHKNPGLTQATEVKRRCSHTQDVGIRKNPEYTQDPKFHKHPGIHQDPGPHKCPALTQDHGLPRTQSLTGESGLRKESCLTPNPDHHKNPSLVLDIDSVQFSGLPQTPKSTLSLIKSFAPEEAPQREGPEQHVSWTPVPLAQNSYSSKPQVIYGDLHAFSEVPVLIELQPSSRRAGSQDWVYRPVDATPSACQSYRQMSMPPKTNGKSYCPGLGTRVGHVVFDARQRQLGRDKCEALSPRRIRQEARSNSPEAVREWGYQN</sequence>
<feature type="compositionally biased region" description="Low complexity" evidence="5">
    <location>
        <begin position="199"/>
        <end position="213"/>
    </location>
</feature>
<evidence type="ECO:0000256" key="1">
    <source>
        <dbReference type="ARBA" id="ARBA00004167"/>
    </source>
</evidence>
<dbReference type="AlphaFoldDB" id="A0A6G1AAH9"/>
<feature type="compositionally biased region" description="Polar residues" evidence="5">
    <location>
        <begin position="282"/>
        <end position="309"/>
    </location>
</feature>
<feature type="compositionally biased region" description="Low complexity" evidence="5">
    <location>
        <begin position="240"/>
        <end position="253"/>
    </location>
</feature>
<dbReference type="PANTHER" id="PTHR34834:SF3">
    <property type="entry name" value="SPEM FAMILY MEMBER 3"/>
    <property type="match status" value="1"/>
</dbReference>
<gene>
    <name evidence="7" type="primary">Nlgn2_1</name>
    <name evidence="7" type="ORF">FOF47_R22853</name>
</gene>
<organism evidence="7 8">
    <name type="scientific">Crocuta crocuta</name>
    <name type="common">Spotted hyena</name>
    <dbReference type="NCBI Taxonomy" id="9678"/>
    <lineage>
        <taxon>Eukaryota</taxon>
        <taxon>Metazoa</taxon>
        <taxon>Chordata</taxon>
        <taxon>Craniata</taxon>
        <taxon>Vertebrata</taxon>
        <taxon>Euteleostomi</taxon>
        <taxon>Mammalia</taxon>
        <taxon>Eutheria</taxon>
        <taxon>Laurasiatheria</taxon>
        <taxon>Carnivora</taxon>
        <taxon>Feliformia</taxon>
        <taxon>Hyaenidae</taxon>
        <taxon>Crocuta</taxon>
    </lineage>
</organism>
<dbReference type="GO" id="GO:0007291">
    <property type="term" value="P:sperm individualization"/>
    <property type="evidence" value="ECO:0007669"/>
    <property type="project" value="TreeGrafter"/>
</dbReference>
<proteinExistence type="predicted"/>
<accession>A0A6G1AAH9</accession>
<feature type="compositionally biased region" description="Basic and acidic residues" evidence="5">
    <location>
        <begin position="931"/>
        <end position="943"/>
    </location>
</feature>
<feature type="compositionally biased region" description="Low complexity" evidence="5">
    <location>
        <begin position="614"/>
        <end position="638"/>
    </location>
</feature>
<comment type="subcellular location">
    <subcellularLocation>
        <location evidence="1">Membrane</location>
        <topology evidence="1">Single-pass membrane protein</topology>
    </subcellularLocation>
</comment>
<evidence type="ECO:0000313" key="7">
    <source>
        <dbReference type="EMBL" id="KAF0872597.1"/>
    </source>
</evidence>
<feature type="region of interest" description="Disordered" evidence="5">
    <location>
        <begin position="906"/>
        <end position="957"/>
    </location>
</feature>
<keyword evidence="8" id="KW-1185">Reference proteome</keyword>
<feature type="region of interest" description="Disordered" evidence="5">
    <location>
        <begin position="274"/>
        <end position="372"/>
    </location>
</feature>
<evidence type="ECO:0000256" key="4">
    <source>
        <dbReference type="ARBA" id="ARBA00023136"/>
    </source>
</evidence>
<evidence type="ECO:0000313" key="8">
    <source>
        <dbReference type="Proteomes" id="UP000475037"/>
    </source>
</evidence>
<dbReference type="PANTHER" id="PTHR34834">
    <property type="entry name" value="SPERMATID MATURATION PROTEIN 1"/>
    <property type="match status" value="1"/>
</dbReference>
<feature type="region of interest" description="Disordered" evidence="5">
    <location>
        <begin position="473"/>
        <end position="511"/>
    </location>
</feature>
<feature type="region of interest" description="Disordered" evidence="5">
    <location>
        <begin position="1146"/>
        <end position="1167"/>
    </location>
</feature>
<protein>
    <submittedName>
        <fullName evidence="7">NLGN2 protein</fullName>
    </submittedName>
</protein>
<evidence type="ECO:0000256" key="6">
    <source>
        <dbReference type="SAM" id="Phobius"/>
    </source>
</evidence>
<dbReference type="Proteomes" id="UP000475037">
    <property type="component" value="Unassembled WGS sequence"/>
</dbReference>
<feature type="region of interest" description="Disordered" evidence="5">
    <location>
        <begin position="673"/>
        <end position="776"/>
    </location>
</feature>
<feature type="compositionally biased region" description="Low complexity" evidence="5">
    <location>
        <begin position="353"/>
        <end position="364"/>
    </location>
</feature>
<feature type="transmembrane region" description="Helical" evidence="6">
    <location>
        <begin position="27"/>
        <end position="48"/>
    </location>
</feature>
<keyword evidence="3 6" id="KW-1133">Transmembrane helix</keyword>
<dbReference type="GO" id="GO:0005737">
    <property type="term" value="C:cytoplasm"/>
    <property type="evidence" value="ECO:0007669"/>
    <property type="project" value="TreeGrafter"/>
</dbReference>
<feature type="non-terminal residue" evidence="7">
    <location>
        <position position="1"/>
    </location>
</feature>
<dbReference type="GO" id="GO:0016020">
    <property type="term" value="C:membrane"/>
    <property type="evidence" value="ECO:0007669"/>
    <property type="project" value="UniProtKB-SubCell"/>
</dbReference>
<feature type="region of interest" description="Disordered" evidence="5">
    <location>
        <begin position="575"/>
        <end position="598"/>
    </location>
</feature>
<feature type="compositionally biased region" description="Polar residues" evidence="5">
    <location>
        <begin position="575"/>
        <end position="591"/>
    </location>
</feature>
<feature type="compositionally biased region" description="Polar residues" evidence="5">
    <location>
        <begin position="807"/>
        <end position="821"/>
    </location>
</feature>
<comment type="caution">
    <text evidence="7">The sequence shown here is derived from an EMBL/GenBank/DDBJ whole genome shotgun (WGS) entry which is preliminary data.</text>
</comment>
<feature type="region of interest" description="Disordered" evidence="5">
    <location>
        <begin position="807"/>
        <end position="892"/>
    </location>
</feature>
<keyword evidence="2 6" id="KW-0812">Transmembrane</keyword>
<keyword evidence="4 6" id="KW-0472">Membrane</keyword>
<feature type="non-terminal residue" evidence="7">
    <location>
        <position position="1167"/>
    </location>
</feature>
<evidence type="ECO:0000256" key="5">
    <source>
        <dbReference type="SAM" id="MobiDB-lite"/>
    </source>
</evidence>
<feature type="compositionally biased region" description="Polar residues" evidence="5">
    <location>
        <begin position="858"/>
        <end position="871"/>
    </location>
</feature>
<dbReference type="EMBL" id="VOAJ01006357">
    <property type="protein sequence ID" value="KAF0872597.1"/>
    <property type="molecule type" value="Genomic_DNA"/>
</dbReference>
<evidence type="ECO:0000256" key="3">
    <source>
        <dbReference type="ARBA" id="ARBA00022989"/>
    </source>
</evidence>
<feature type="region of interest" description="Disordered" evidence="5">
    <location>
        <begin position="188"/>
        <end position="259"/>
    </location>
</feature>
<name>A0A6G1AAH9_CROCR</name>
<reference evidence="7 8" key="1">
    <citation type="submission" date="2019-11" db="EMBL/GenBank/DDBJ databases">
        <authorList>
            <person name="Yang C."/>
            <person name="Li F."/>
        </authorList>
    </citation>
    <scope>NUCLEOTIDE SEQUENCE [LARGE SCALE GENOMIC DNA]</scope>
    <source>
        <strain evidence="7">KB4526</strain>
        <tissue evidence="7">Muscle</tissue>
    </source>
</reference>
<dbReference type="GO" id="GO:0030317">
    <property type="term" value="P:flagellated sperm motility"/>
    <property type="evidence" value="ECO:0007669"/>
    <property type="project" value="TreeGrafter"/>
</dbReference>
<feature type="region of interest" description="Disordered" evidence="5">
    <location>
        <begin position="612"/>
        <end position="660"/>
    </location>
</feature>